<gene>
    <name evidence="1" type="ORF">CPAV1605_132</name>
</gene>
<accession>A0A5E8CLS0</accession>
<evidence type="ECO:0000313" key="1">
    <source>
        <dbReference type="EMBL" id="VVU94410.1"/>
    </source>
</evidence>
<proteinExistence type="predicted"/>
<protein>
    <submittedName>
        <fullName evidence="1">Uncharacterized protein</fullName>
    </submittedName>
</protein>
<reference evidence="1" key="1">
    <citation type="submission" date="2019-09" db="EMBL/GenBank/DDBJ databases">
        <authorList>
            <person name="Needham M D."/>
        </authorList>
    </citation>
    <scope>NUCLEOTIDE SEQUENCE</scope>
</reference>
<dbReference type="AlphaFoldDB" id="A0A5E8CLS0"/>
<sequence length="80" mass="9597">MNKCWICFLEIENNKTILLPDKDDYTGYTIYLPKKCYEIKLVGPHSFLYYNTCLNCLDNYLKIQGNMIKILRRRELGIRN</sequence>
<organism evidence="1">
    <name type="scientific">seawater metagenome</name>
    <dbReference type="NCBI Taxonomy" id="1561972"/>
    <lineage>
        <taxon>unclassified sequences</taxon>
        <taxon>metagenomes</taxon>
        <taxon>ecological metagenomes</taxon>
    </lineage>
</organism>
<dbReference type="EMBL" id="CABVLZ010000001">
    <property type="protein sequence ID" value="VVU94410.1"/>
    <property type="molecule type" value="Genomic_DNA"/>
</dbReference>
<name>A0A5E8CLS0_9ZZZZ</name>